<proteinExistence type="predicted"/>
<reference evidence="1" key="1">
    <citation type="submission" date="2018-05" db="EMBL/GenBank/DDBJ databases">
        <authorList>
            <person name="Lanie J.A."/>
            <person name="Ng W.-L."/>
            <person name="Kazmierczak K.M."/>
            <person name="Andrzejewski T.M."/>
            <person name="Davidsen T.M."/>
            <person name="Wayne K.J."/>
            <person name="Tettelin H."/>
            <person name="Glass J.I."/>
            <person name="Rusch D."/>
            <person name="Podicherti R."/>
            <person name="Tsui H.-C.T."/>
            <person name="Winkler M.E."/>
        </authorList>
    </citation>
    <scope>NUCLEOTIDE SEQUENCE</scope>
</reference>
<protein>
    <recommendedName>
        <fullName evidence="2">Cupin 2 conserved barrel domain-containing protein</fullName>
    </recommendedName>
</protein>
<name>A0A382LVZ6_9ZZZZ</name>
<dbReference type="InterPro" id="IPR011051">
    <property type="entry name" value="RmlC_Cupin_sf"/>
</dbReference>
<sequence>MDFQTPENLSSVRYFRSPNDQRVVAIHIRADFDEFEKFPPFIETEEEREHIRTAYNVDPESERKNKAHITHDDWPLQVIMLNRDPGGTTGAHYHVPEVPLPDLPTRHQILLCQRGSARIGIYTIEADFLGDVTVKPGDLILMLEGHEVEFLEKGTRLVEIKQGPFPVTDEADKVDLQSRVTTQ</sequence>
<gene>
    <name evidence="1" type="ORF">METZ01_LOCUS293783</name>
</gene>
<evidence type="ECO:0000313" key="1">
    <source>
        <dbReference type="EMBL" id="SVC40929.1"/>
    </source>
</evidence>
<dbReference type="EMBL" id="UINC01089655">
    <property type="protein sequence ID" value="SVC40929.1"/>
    <property type="molecule type" value="Genomic_DNA"/>
</dbReference>
<accession>A0A382LVZ6</accession>
<dbReference type="AlphaFoldDB" id="A0A382LVZ6"/>
<organism evidence="1">
    <name type="scientific">marine metagenome</name>
    <dbReference type="NCBI Taxonomy" id="408172"/>
    <lineage>
        <taxon>unclassified sequences</taxon>
        <taxon>metagenomes</taxon>
        <taxon>ecological metagenomes</taxon>
    </lineage>
</organism>
<dbReference type="SUPFAM" id="SSF51182">
    <property type="entry name" value="RmlC-like cupins"/>
    <property type="match status" value="1"/>
</dbReference>
<evidence type="ECO:0008006" key="2">
    <source>
        <dbReference type="Google" id="ProtNLM"/>
    </source>
</evidence>